<sequence>MPFGEGPRTCIGMRFAKMQITAGLLTILRKIRVELARDTRMTVELEPRALTTQPKHGMNLKFVQREISC</sequence>
<evidence type="ECO:0000256" key="8">
    <source>
        <dbReference type="ARBA" id="ARBA00022824"/>
    </source>
</evidence>
<dbReference type="PANTHER" id="PTHR24292">
    <property type="entry name" value="CYTOCHROME P450"/>
    <property type="match status" value="1"/>
</dbReference>
<evidence type="ECO:0000256" key="2">
    <source>
        <dbReference type="ARBA" id="ARBA00004174"/>
    </source>
</evidence>
<dbReference type="GO" id="GO:0005789">
    <property type="term" value="C:endoplasmic reticulum membrane"/>
    <property type="evidence" value="ECO:0007669"/>
    <property type="project" value="UniProtKB-SubCell"/>
</dbReference>
<comment type="similarity">
    <text evidence="4 15">Belongs to the cytochrome P450 family.</text>
</comment>
<evidence type="ECO:0000256" key="5">
    <source>
        <dbReference type="ARBA" id="ARBA00012109"/>
    </source>
</evidence>
<keyword evidence="10 15" id="KW-0560">Oxidoreductase</keyword>
<keyword evidence="6 15" id="KW-0349">Heme</keyword>
<evidence type="ECO:0000256" key="1">
    <source>
        <dbReference type="ARBA" id="ARBA00001971"/>
    </source>
</evidence>
<reference evidence="16" key="1">
    <citation type="submission" date="2021-02" db="EMBL/GenBank/DDBJ databases">
        <authorList>
            <person name="Steward A R."/>
        </authorList>
    </citation>
    <scope>NUCLEOTIDE SEQUENCE</scope>
</reference>
<evidence type="ECO:0000256" key="15">
    <source>
        <dbReference type="RuleBase" id="RU000461"/>
    </source>
</evidence>
<dbReference type="InterPro" id="IPR001128">
    <property type="entry name" value="Cyt_P450"/>
</dbReference>
<name>A0A821U837_9NEOP</name>
<dbReference type="EC" id="1.14.14.1" evidence="5"/>
<gene>
    <name evidence="16" type="ORF">PMACD_LOCUS9999</name>
</gene>
<keyword evidence="11 15" id="KW-0408">Iron</keyword>
<dbReference type="InterPro" id="IPR050476">
    <property type="entry name" value="Insect_CytP450_Detox"/>
</dbReference>
<comment type="cofactor">
    <cofactor evidence="1">
        <name>heme</name>
        <dbReference type="ChEBI" id="CHEBI:30413"/>
    </cofactor>
</comment>
<evidence type="ECO:0000256" key="7">
    <source>
        <dbReference type="ARBA" id="ARBA00022723"/>
    </source>
</evidence>
<dbReference type="GO" id="GO:0020037">
    <property type="term" value="F:heme binding"/>
    <property type="evidence" value="ECO:0007669"/>
    <property type="project" value="InterPro"/>
</dbReference>
<evidence type="ECO:0000256" key="13">
    <source>
        <dbReference type="ARBA" id="ARBA00023136"/>
    </source>
</evidence>
<dbReference type="OrthoDB" id="2789670at2759"/>
<keyword evidence="17" id="KW-1185">Reference proteome</keyword>
<comment type="caution">
    <text evidence="16">The sequence shown here is derived from an EMBL/GenBank/DDBJ whole genome shotgun (WGS) entry which is preliminary data.</text>
</comment>
<evidence type="ECO:0000313" key="17">
    <source>
        <dbReference type="Proteomes" id="UP000663880"/>
    </source>
</evidence>
<dbReference type="Proteomes" id="UP000663880">
    <property type="component" value="Unassembled WGS sequence"/>
</dbReference>
<dbReference type="EMBL" id="CAJOBZ010000029">
    <property type="protein sequence ID" value="CAF4885563.1"/>
    <property type="molecule type" value="Genomic_DNA"/>
</dbReference>
<dbReference type="Pfam" id="PF00067">
    <property type="entry name" value="p450"/>
    <property type="match status" value="1"/>
</dbReference>
<dbReference type="InterPro" id="IPR017972">
    <property type="entry name" value="Cyt_P450_CS"/>
</dbReference>
<dbReference type="Gene3D" id="1.10.630.10">
    <property type="entry name" value="Cytochrome P450"/>
    <property type="match status" value="1"/>
</dbReference>
<evidence type="ECO:0000256" key="14">
    <source>
        <dbReference type="ARBA" id="ARBA00047827"/>
    </source>
</evidence>
<keyword evidence="7 15" id="KW-0479">Metal-binding</keyword>
<keyword evidence="12 15" id="KW-0503">Monooxygenase</keyword>
<protein>
    <recommendedName>
        <fullName evidence="5">unspecific monooxygenase</fullName>
        <ecNumber evidence="5">1.14.14.1</ecNumber>
    </recommendedName>
</protein>
<dbReference type="PANTHER" id="PTHR24292:SF54">
    <property type="entry name" value="CYP9F3-RELATED"/>
    <property type="match status" value="1"/>
</dbReference>
<dbReference type="AlphaFoldDB" id="A0A821U837"/>
<evidence type="ECO:0000256" key="3">
    <source>
        <dbReference type="ARBA" id="ARBA00004406"/>
    </source>
</evidence>
<evidence type="ECO:0000256" key="4">
    <source>
        <dbReference type="ARBA" id="ARBA00010617"/>
    </source>
</evidence>
<evidence type="ECO:0000313" key="16">
    <source>
        <dbReference type="EMBL" id="CAF4885563.1"/>
    </source>
</evidence>
<proteinExistence type="inferred from homology"/>
<keyword evidence="13" id="KW-0472">Membrane</keyword>
<dbReference type="InterPro" id="IPR036396">
    <property type="entry name" value="Cyt_P450_sf"/>
</dbReference>
<evidence type="ECO:0000256" key="12">
    <source>
        <dbReference type="ARBA" id="ARBA00023033"/>
    </source>
</evidence>
<comment type="subcellular location">
    <subcellularLocation>
        <location evidence="3">Endoplasmic reticulum membrane</location>
        <topology evidence="3">Peripheral membrane protein</topology>
    </subcellularLocation>
    <subcellularLocation>
        <location evidence="2">Microsome membrane</location>
        <topology evidence="2">Peripheral membrane protein</topology>
    </subcellularLocation>
</comment>
<evidence type="ECO:0000256" key="11">
    <source>
        <dbReference type="ARBA" id="ARBA00023004"/>
    </source>
</evidence>
<keyword evidence="9" id="KW-0492">Microsome</keyword>
<dbReference type="GO" id="GO:0016712">
    <property type="term" value="F:oxidoreductase activity, acting on paired donors, with incorporation or reduction of molecular oxygen, reduced flavin or flavoprotein as one donor, and incorporation of one atom of oxygen"/>
    <property type="evidence" value="ECO:0007669"/>
    <property type="project" value="UniProtKB-EC"/>
</dbReference>
<evidence type="ECO:0000256" key="10">
    <source>
        <dbReference type="ARBA" id="ARBA00023002"/>
    </source>
</evidence>
<organism evidence="16 17">
    <name type="scientific">Pieris macdunnoughi</name>
    <dbReference type="NCBI Taxonomy" id="345717"/>
    <lineage>
        <taxon>Eukaryota</taxon>
        <taxon>Metazoa</taxon>
        <taxon>Ecdysozoa</taxon>
        <taxon>Arthropoda</taxon>
        <taxon>Hexapoda</taxon>
        <taxon>Insecta</taxon>
        <taxon>Pterygota</taxon>
        <taxon>Neoptera</taxon>
        <taxon>Endopterygota</taxon>
        <taxon>Lepidoptera</taxon>
        <taxon>Glossata</taxon>
        <taxon>Ditrysia</taxon>
        <taxon>Papilionoidea</taxon>
        <taxon>Pieridae</taxon>
        <taxon>Pierinae</taxon>
        <taxon>Pieris</taxon>
    </lineage>
</organism>
<dbReference type="PROSITE" id="PS00086">
    <property type="entry name" value="CYTOCHROME_P450"/>
    <property type="match status" value="1"/>
</dbReference>
<comment type="catalytic activity">
    <reaction evidence="14">
        <text>an organic molecule + reduced [NADPH--hemoprotein reductase] + O2 = an alcohol + oxidized [NADPH--hemoprotein reductase] + H2O + H(+)</text>
        <dbReference type="Rhea" id="RHEA:17149"/>
        <dbReference type="Rhea" id="RHEA-COMP:11964"/>
        <dbReference type="Rhea" id="RHEA-COMP:11965"/>
        <dbReference type="ChEBI" id="CHEBI:15377"/>
        <dbReference type="ChEBI" id="CHEBI:15378"/>
        <dbReference type="ChEBI" id="CHEBI:15379"/>
        <dbReference type="ChEBI" id="CHEBI:30879"/>
        <dbReference type="ChEBI" id="CHEBI:57618"/>
        <dbReference type="ChEBI" id="CHEBI:58210"/>
        <dbReference type="ChEBI" id="CHEBI:142491"/>
        <dbReference type="EC" id="1.14.14.1"/>
    </reaction>
</comment>
<evidence type="ECO:0000256" key="6">
    <source>
        <dbReference type="ARBA" id="ARBA00022617"/>
    </source>
</evidence>
<evidence type="ECO:0000256" key="9">
    <source>
        <dbReference type="ARBA" id="ARBA00022848"/>
    </source>
</evidence>
<dbReference type="SUPFAM" id="SSF48264">
    <property type="entry name" value="Cytochrome P450"/>
    <property type="match status" value="1"/>
</dbReference>
<dbReference type="GO" id="GO:0005506">
    <property type="term" value="F:iron ion binding"/>
    <property type="evidence" value="ECO:0007669"/>
    <property type="project" value="InterPro"/>
</dbReference>
<accession>A0A821U837</accession>
<keyword evidence="8" id="KW-0256">Endoplasmic reticulum</keyword>